<protein>
    <submittedName>
        <fullName evidence="2">Uncharacterized protein</fullName>
    </submittedName>
</protein>
<organism evidence="2 3">
    <name type="scientific">Bugula neritina</name>
    <name type="common">Brown bryozoan</name>
    <name type="synonym">Sertularia neritina</name>
    <dbReference type="NCBI Taxonomy" id="10212"/>
    <lineage>
        <taxon>Eukaryota</taxon>
        <taxon>Metazoa</taxon>
        <taxon>Spiralia</taxon>
        <taxon>Lophotrochozoa</taxon>
        <taxon>Bryozoa</taxon>
        <taxon>Gymnolaemata</taxon>
        <taxon>Cheilostomatida</taxon>
        <taxon>Flustrina</taxon>
        <taxon>Buguloidea</taxon>
        <taxon>Bugulidae</taxon>
        <taxon>Bugula</taxon>
    </lineage>
</organism>
<evidence type="ECO:0000313" key="2">
    <source>
        <dbReference type="EMBL" id="KAF6030152.1"/>
    </source>
</evidence>
<name>A0A7J7JUV7_BUGNE</name>
<evidence type="ECO:0000313" key="3">
    <source>
        <dbReference type="Proteomes" id="UP000593567"/>
    </source>
</evidence>
<evidence type="ECO:0000256" key="1">
    <source>
        <dbReference type="ARBA" id="ARBA00001962"/>
    </source>
</evidence>
<gene>
    <name evidence="2" type="ORF">EB796_011530</name>
</gene>
<dbReference type="EMBL" id="VXIV02001746">
    <property type="protein sequence ID" value="KAF6030152.1"/>
    <property type="molecule type" value="Genomic_DNA"/>
</dbReference>
<dbReference type="Pfam" id="PF05721">
    <property type="entry name" value="PhyH"/>
    <property type="match status" value="1"/>
</dbReference>
<sequence length="107" mass="12176">MAAITGEEVFHYHSKLVAKQPHTGGVFQWHQDYGYWYKNGHLTPDMCTVFIAVDRCDTENGCIEVPDIEIKKCDNISDLTGKEFMDVRDDKTIVAPDNVSRPTQDKV</sequence>
<dbReference type="OrthoDB" id="445007at2759"/>
<dbReference type="Gene3D" id="2.60.120.620">
    <property type="entry name" value="q2cbj1_9rhob like domain"/>
    <property type="match status" value="1"/>
</dbReference>
<dbReference type="InterPro" id="IPR008775">
    <property type="entry name" value="Phytyl_CoA_dOase-like"/>
</dbReference>
<keyword evidence="3" id="KW-1185">Reference proteome</keyword>
<accession>A0A7J7JUV7</accession>
<proteinExistence type="predicted"/>
<dbReference type="PANTHER" id="PTHR20883:SF51">
    <property type="entry name" value="PHYTANOYL-COA HYDROXYLASE"/>
    <property type="match status" value="1"/>
</dbReference>
<comment type="caution">
    <text evidence="2">The sequence shown here is derived from an EMBL/GenBank/DDBJ whole genome shotgun (WGS) entry which is preliminary data.</text>
</comment>
<dbReference type="Proteomes" id="UP000593567">
    <property type="component" value="Unassembled WGS sequence"/>
</dbReference>
<dbReference type="PANTHER" id="PTHR20883">
    <property type="entry name" value="PHYTANOYL-COA DIOXYGENASE DOMAIN CONTAINING 1"/>
    <property type="match status" value="1"/>
</dbReference>
<dbReference type="SUPFAM" id="SSF51197">
    <property type="entry name" value="Clavaminate synthase-like"/>
    <property type="match status" value="1"/>
</dbReference>
<comment type="cofactor">
    <cofactor evidence="1">
        <name>Fe cation</name>
        <dbReference type="ChEBI" id="CHEBI:24875"/>
    </cofactor>
</comment>
<reference evidence="2" key="1">
    <citation type="submission" date="2020-06" db="EMBL/GenBank/DDBJ databases">
        <title>Draft genome of Bugula neritina, a colonial animal packing powerful symbionts and potential medicines.</title>
        <authorList>
            <person name="Rayko M."/>
        </authorList>
    </citation>
    <scope>NUCLEOTIDE SEQUENCE [LARGE SCALE GENOMIC DNA]</scope>
    <source>
        <strain evidence="2">Kwan_BN1</strain>
    </source>
</reference>
<dbReference type="AlphaFoldDB" id="A0A7J7JUV7"/>